<evidence type="ECO:0000313" key="4">
    <source>
        <dbReference type="Proteomes" id="UP000198928"/>
    </source>
</evidence>
<evidence type="ECO:0000256" key="1">
    <source>
        <dbReference type="SAM" id="MobiDB-lite"/>
    </source>
</evidence>
<keyword evidence="2" id="KW-1133">Transmembrane helix</keyword>
<name>A0A1I3V9D7_9ACTN</name>
<reference evidence="4" key="1">
    <citation type="submission" date="2016-10" db="EMBL/GenBank/DDBJ databases">
        <authorList>
            <person name="Varghese N."/>
            <person name="Submissions S."/>
        </authorList>
    </citation>
    <scope>NUCLEOTIDE SEQUENCE [LARGE SCALE GENOMIC DNA]</scope>
    <source>
        <strain evidence="4">PL19</strain>
    </source>
</reference>
<dbReference type="Proteomes" id="UP000198928">
    <property type="component" value="Unassembled WGS sequence"/>
</dbReference>
<accession>A0A1I3V9D7</accession>
<protein>
    <recommendedName>
        <fullName evidence="5">Beta-lactamase enzyme family protein</fullName>
    </recommendedName>
</protein>
<keyword evidence="2" id="KW-0472">Membrane</keyword>
<evidence type="ECO:0000313" key="3">
    <source>
        <dbReference type="EMBL" id="SFJ90741.1"/>
    </source>
</evidence>
<organism evidence="3 4">
    <name type="scientific">Streptomyces pini</name>
    <dbReference type="NCBI Taxonomy" id="1520580"/>
    <lineage>
        <taxon>Bacteria</taxon>
        <taxon>Bacillati</taxon>
        <taxon>Actinomycetota</taxon>
        <taxon>Actinomycetes</taxon>
        <taxon>Kitasatosporales</taxon>
        <taxon>Streptomycetaceae</taxon>
        <taxon>Streptomyces</taxon>
    </lineage>
</organism>
<gene>
    <name evidence="3" type="ORF">SAMN05192584_102156</name>
</gene>
<feature type="region of interest" description="Disordered" evidence="1">
    <location>
        <begin position="1"/>
        <end position="26"/>
    </location>
</feature>
<evidence type="ECO:0000256" key="2">
    <source>
        <dbReference type="SAM" id="Phobius"/>
    </source>
</evidence>
<sequence>MHAHLPAASPPVPPSTPCGAARRPTTPRRVRAPLAVLLLALGMLGTGLAAPASAARNGPGPQARVPAGVTAGVAVFDRGTGAFTERINADTRFRAASVMKLLIALDLLWDRGPDTLPDADRVRLTAMLRSSDDSAASHYWSTRGGAAIVNRMVSRLALTGTAPPPSTHPGYWGYTATTAADTVRIYRHVLDAAPAAVRDFVMGNLRQATRCASDGYDQYSGIASAFERPWAVKQGWSGFGSGGCTADTPVTASASTASAASAASTASAASAGELDLVSEALHSTGTVGGDDRAIVAVLTLHPDGTPYGTAYSRLTELTGSLDVPGARRPAGAWVGTWGSGVRVRTGPTTGSSVVTTLPAGVDVLVGCQKRGQTVSVPPYTNDWWAYLPQYGGYMTNIYVATPDNRIPGVPDCP</sequence>
<proteinExistence type="predicted"/>
<dbReference type="AlphaFoldDB" id="A0A1I3V9D7"/>
<keyword evidence="2" id="KW-0812">Transmembrane</keyword>
<dbReference type="SUPFAM" id="SSF56601">
    <property type="entry name" value="beta-lactamase/transpeptidase-like"/>
    <property type="match status" value="1"/>
</dbReference>
<keyword evidence="4" id="KW-1185">Reference proteome</keyword>
<dbReference type="InterPro" id="IPR012338">
    <property type="entry name" value="Beta-lactam/transpept-like"/>
</dbReference>
<dbReference type="EMBL" id="FOSG01000002">
    <property type="protein sequence ID" value="SFJ90741.1"/>
    <property type="molecule type" value="Genomic_DNA"/>
</dbReference>
<evidence type="ECO:0008006" key="5">
    <source>
        <dbReference type="Google" id="ProtNLM"/>
    </source>
</evidence>
<dbReference type="Gene3D" id="3.40.710.10">
    <property type="entry name" value="DD-peptidase/beta-lactamase superfamily"/>
    <property type="match status" value="1"/>
</dbReference>
<feature type="transmembrane region" description="Helical" evidence="2">
    <location>
        <begin position="32"/>
        <end position="52"/>
    </location>
</feature>